<evidence type="ECO:0000259" key="10">
    <source>
        <dbReference type="Pfam" id="PF01578"/>
    </source>
</evidence>
<evidence type="ECO:0000313" key="11">
    <source>
        <dbReference type="EMBL" id="OGL43619.1"/>
    </source>
</evidence>
<feature type="transmembrane region" description="Helical" evidence="9">
    <location>
        <begin position="73"/>
        <end position="91"/>
    </location>
</feature>
<dbReference type="InterPro" id="IPR002541">
    <property type="entry name" value="Cyt_c_assembly"/>
</dbReference>
<evidence type="ECO:0000256" key="5">
    <source>
        <dbReference type="ARBA" id="ARBA00022748"/>
    </source>
</evidence>
<evidence type="ECO:0000256" key="2">
    <source>
        <dbReference type="ARBA" id="ARBA00005840"/>
    </source>
</evidence>
<feature type="transmembrane region" description="Helical" evidence="9">
    <location>
        <begin position="252"/>
        <end position="274"/>
    </location>
</feature>
<evidence type="ECO:0000256" key="3">
    <source>
        <dbReference type="ARBA" id="ARBA00016463"/>
    </source>
</evidence>
<dbReference type="Proteomes" id="UP000178435">
    <property type="component" value="Unassembled WGS sequence"/>
</dbReference>
<dbReference type="EMBL" id="MGDF01000181">
    <property type="protein sequence ID" value="OGL43619.1"/>
    <property type="molecule type" value="Genomic_DNA"/>
</dbReference>
<keyword evidence="7" id="KW-0793">Thylakoid</keyword>
<feature type="transmembrane region" description="Helical" evidence="9">
    <location>
        <begin position="6"/>
        <end position="25"/>
    </location>
</feature>
<comment type="subcellular location">
    <subcellularLocation>
        <location evidence="1">Membrane</location>
        <topology evidence="1">Multi-pass membrane protein</topology>
    </subcellularLocation>
</comment>
<comment type="caution">
    <text evidence="11">The sequence shown here is derived from an EMBL/GenBank/DDBJ whole genome shotgun (WGS) entry which is preliminary data.</text>
</comment>
<keyword evidence="5" id="KW-0201">Cytochrome c-type biogenesis</keyword>
<protein>
    <recommendedName>
        <fullName evidence="3">Heme exporter protein C</fullName>
    </recommendedName>
</protein>
<feature type="transmembrane region" description="Helical" evidence="9">
    <location>
        <begin position="137"/>
        <end position="160"/>
    </location>
</feature>
<feature type="transmembrane region" description="Helical" evidence="9">
    <location>
        <begin position="100"/>
        <end position="117"/>
    </location>
</feature>
<dbReference type="Pfam" id="PF01578">
    <property type="entry name" value="Cytochrom_C_asm"/>
    <property type="match status" value="1"/>
</dbReference>
<sequence length="282" mass="31607">MISSKLFGVAMIAYFISTFAYIFFLPSRKKGVGSFASIVTWIGFLSQTAGLILRWKDSYAMGPEFGRIPFTNLFESMVFFSWSLVLVYLGVELKFKYKSFGAFVIPFSLIALAYSAFLSDEIEPLVPALQSYWLHAHVATCFLGYASFAAACGISIIYLLKERGEKRGDNNPNGFLAAFPGTKILDEVNYKIIAVGFPFLTIGIITGAYWANYAWGTYWSWDPKETWSLITWLIYAAFLHARLTYGWMGRRTAILSVAGFIMVAFCYLGVNLLLSGLHSYAT</sequence>
<evidence type="ECO:0000256" key="6">
    <source>
        <dbReference type="ARBA" id="ARBA00022989"/>
    </source>
</evidence>
<feature type="domain" description="Cytochrome c assembly protein" evidence="10">
    <location>
        <begin position="72"/>
        <end position="278"/>
    </location>
</feature>
<evidence type="ECO:0000256" key="9">
    <source>
        <dbReference type="SAM" id="Phobius"/>
    </source>
</evidence>
<keyword evidence="8 9" id="KW-0472">Membrane</keyword>
<gene>
    <name evidence="11" type="ORF">A2149_06285</name>
</gene>
<dbReference type="GO" id="GO:0005886">
    <property type="term" value="C:plasma membrane"/>
    <property type="evidence" value="ECO:0007669"/>
    <property type="project" value="TreeGrafter"/>
</dbReference>
<dbReference type="InterPro" id="IPR045062">
    <property type="entry name" value="Cyt_c_biogenesis_CcsA/CcmC"/>
</dbReference>
<comment type="similarity">
    <text evidence="2">Belongs to the CcmC/CycZ/HelC family.</text>
</comment>
<dbReference type="InterPro" id="IPR003557">
    <property type="entry name" value="Cyt_c_biogenesis_CcmC"/>
</dbReference>
<dbReference type="PRINTS" id="PR01386">
    <property type="entry name" value="CCMCBIOGNSIS"/>
</dbReference>
<dbReference type="GO" id="GO:0017004">
    <property type="term" value="P:cytochrome complex assembly"/>
    <property type="evidence" value="ECO:0007669"/>
    <property type="project" value="UniProtKB-KW"/>
</dbReference>
<name>A0A1F7RPY6_9BACT</name>
<evidence type="ECO:0000256" key="1">
    <source>
        <dbReference type="ARBA" id="ARBA00004141"/>
    </source>
</evidence>
<reference evidence="11 12" key="1">
    <citation type="journal article" date="2016" name="Nat. Commun.">
        <title>Thousands of microbial genomes shed light on interconnected biogeochemical processes in an aquifer system.</title>
        <authorList>
            <person name="Anantharaman K."/>
            <person name="Brown C.T."/>
            <person name="Hug L.A."/>
            <person name="Sharon I."/>
            <person name="Castelle C.J."/>
            <person name="Probst A.J."/>
            <person name="Thomas B.C."/>
            <person name="Singh A."/>
            <person name="Wilkins M.J."/>
            <person name="Karaoz U."/>
            <person name="Brodie E.L."/>
            <person name="Williams K.H."/>
            <person name="Hubbard S.S."/>
            <person name="Banfield J.F."/>
        </authorList>
    </citation>
    <scope>NUCLEOTIDE SEQUENCE [LARGE SCALE GENOMIC DNA]</scope>
</reference>
<organism evidence="11 12">
    <name type="scientific">Candidatus Schekmanbacteria bacterium RBG_16_38_11</name>
    <dbReference type="NCBI Taxonomy" id="1817880"/>
    <lineage>
        <taxon>Bacteria</taxon>
        <taxon>Candidatus Schekmaniibacteriota</taxon>
    </lineage>
</organism>
<dbReference type="PANTHER" id="PTHR30071">
    <property type="entry name" value="HEME EXPORTER PROTEIN C"/>
    <property type="match status" value="1"/>
</dbReference>
<accession>A0A1F7RPY6</accession>
<dbReference type="InterPro" id="IPR017562">
    <property type="entry name" value="Cyt_c_biogenesis_CcsA"/>
</dbReference>
<dbReference type="GO" id="GO:0020037">
    <property type="term" value="F:heme binding"/>
    <property type="evidence" value="ECO:0007669"/>
    <property type="project" value="InterPro"/>
</dbReference>
<dbReference type="AlphaFoldDB" id="A0A1F7RPY6"/>
<evidence type="ECO:0000256" key="8">
    <source>
        <dbReference type="ARBA" id="ARBA00023136"/>
    </source>
</evidence>
<keyword evidence="4 9" id="KW-0812">Transmembrane</keyword>
<proteinExistence type="inferred from homology"/>
<feature type="transmembrane region" description="Helical" evidence="9">
    <location>
        <begin position="32"/>
        <end position="53"/>
    </location>
</feature>
<evidence type="ECO:0000313" key="12">
    <source>
        <dbReference type="Proteomes" id="UP000178435"/>
    </source>
</evidence>
<dbReference type="NCBIfam" id="TIGR03144">
    <property type="entry name" value="cytochr_II_ccsB"/>
    <property type="match status" value="1"/>
</dbReference>
<keyword evidence="6 9" id="KW-1133">Transmembrane helix</keyword>
<dbReference type="GO" id="GO:0015232">
    <property type="term" value="F:heme transmembrane transporter activity"/>
    <property type="evidence" value="ECO:0007669"/>
    <property type="project" value="InterPro"/>
</dbReference>
<dbReference type="PANTHER" id="PTHR30071:SF1">
    <property type="entry name" value="CYTOCHROME B_B6 PROTEIN-RELATED"/>
    <property type="match status" value="1"/>
</dbReference>
<feature type="transmembrane region" description="Helical" evidence="9">
    <location>
        <begin position="192"/>
        <end position="215"/>
    </location>
</feature>
<evidence type="ECO:0000256" key="4">
    <source>
        <dbReference type="ARBA" id="ARBA00022692"/>
    </source>
</evidence>
<evidence type="ECO:0000256" key="7">
    <source>
        <dbReference type="ARBA" id="ARBA00023078"/>
    </source>
</evidence>
<feature type="transmembrane region" description="Helical" evidence="9">
    <location>
        <begin position="227"/>
        <end position="245"/>
    </location>
</feature>